<dbReference type="Proteomes" id="UP000605986">
    <property type="component" value="Unassembled WGS sequence"/>
</dbReference>
<name>A0A8H4NWA4_9HYPO</name>
<dbReference type="InterPro" id="IPR029063">
    <property type="entry name" value="SAM-dependent_MTases_sf"/>
</dbReference>
<protein>
    <submittedName>
        <fullName evidence="3">Benzoate carboxyl methyltransferase</fullName>
    </submittedName>
</protein>
<evidence type="ECO:0000313" key="4">
    <source>
        <dbReference type="Proteomes" id="UP000605986"/>
    </source>
</evidence>
<dbReference type="InterPro" id="IPR042086">
    <property type="entry name" value="MeTrfase_capping"/>
</dbReference>
<keyword evidence="1" id="KW-0479">Metal-binding</keyword>
<gene>
    <name evidence="3" type="ORF">F53441_9512</name>
</gene>
<comment type="caution">
    <text evidence="3">The sequence shown here is derived from an EMBL/GenBank/DDBJ whole genome shotgun (WGS) entry which is preliminary data.</text>
</comment>
<dbReference type="InterPro" id="IPR005299">
    <property type="entry name" value="MeTrfase_7"/>
</dbReference>
<keyword evidence="3" id="KW-0808">Transferase</keyword>
<organism evidence="3 4">
    <name type="scientific">Fusarium austroafricanum</name>
    <dbReference type="NCBI Taxonomy" id="2364996"/>
    <lineage>
        <taxon>Eukaryota</taxon>
        <taxon>Fungi</taxon>
        <taxon>Dikarya</taxon>
        <taxon>Ascomycota</taxon>
        <taxon>Pezizomycotina</taxon>
        <taxon>Sordariomycetes</taxon>
        <taxon>Hypocreomycetidae</taxon>
        <taxon>Hypocreales</taxon>
        <taxon>Nectriaceae</taxon>
        <taxon>Fusarium</taxon>
        <taxon>Fusarium concolor species complex</taxon>
    </lineage>
</organism>
<dbReference type="AlphaFoldDB" id="A0A8H4NWA4"/>
<sequence>MASNSSLVRIAMRDKHYNERCEIQHAAMKVGLDLIPSFSDHNLVVVDYGCAQGANSIEPIEKVISTLPDGAIASLVFEDTPFNDFGTLAKTIAERFNSKDDAKVQIVPSLVPLGFFRQVVPTAQADIGFSWSSFNYLEKTPSASLDATASPAEFAAARHKALAAAGHTDLIKILKLRAKEIRTGGYLIAAIGGQMPEGETRPSKPGAEVLQSGLMRMVAEGKLSFPELMQMALFPGHERTPKELQAALDDEAVAPLWEVESLEPKLIVQPAWEVYQDRIRADESVKDEAMKEYAQIVINNLVAAAGWLWVDVLKKSRGEGWDGGDAFLDEFINIAVEEFVTKHADFKAEIWYNYIKLKRTDKQI</sequence>
<dbReference type="PANTHER" id="PTHR31009">
    <property type="entry name" value="S-ADENOSYL-L-METHIONINE:CARBOXYL METHYLTRANSFERASE FAMILY PROTEIN"/>
    <property type="match status" value="1"/>
</dbReference>
<dbReference type="Pfam" id="PF03492">
    <property type="entry name" value="Methyltransf_7"/>
    <property type="match status" value="1"/>
</dbReference>
<dbReference type="Gene3D" id="3.40.50.150">
    <property type="entry name" value="Vaccinia Virus protein VP39"/>
    <property type="match status" value="1"/>
</dbReference>
<keyword evidence="2" id="KW-0460">Magnesium</keyword>
<dbReference type="SUPFAM" id="SSF53335">
    <property type="entry name" value="S-adenosyl-L-methionine-dependent methyltransferases"/>
    <property type="match status" value="1"/>
</dbReference>
<keyword evidence="4" id="KW-1185">Reference proteome</keyword>
<proteinExistence type="predicted"/>
<evidence type="ECO:0000256" key="2">
    <source>
        <dbReference type="ARBA" id="ARBA00022842"/>
    </source>
</evidence>
<dbReference type="GO" id="GO:0046872">
    <property type="term" value="F:metal ion binding"/>
    <property type="evidence" value="ECO:0007669"/>
    <property type="project" value="UniProtKB-KW"/>
</dbReference>
<dbReference type="GO" id="GO:0032259">
    <property type="term" value="P:methylation"/>
    <property type="evidence" value="ECO:0007669"/>
    <property type="project" value="UniProtKB-KW"/>
</dbReference>
<accession>A0A8H4NWA4</accession>
<dbReference type="OrthoDB" id="1523883at2759"/>
<keyword evidence="3" id="KW-0489">Methyltransferase</keyword>
<evidence type="ECO:0000256" key="1">
    <source>
        <dbReference type="ARBA" id="ARBA00022723"/>
    </source>
</evidence>
<reference evidence="3" key="1">
    <citation type="submission" date="2020-01" db="EMBL/GenBank/DDBJ databases">
        <title>Identification and distribution of gene clusters putatively required for synthesis of sphingolipid metabolism inhibitors in phylogenetically diverse species of the filamentous fungus Fusarium.</title>
        <authorList>
            <person name="Kim H.-S."/>
            <person name="Busman M."/>
            <person name="Brown D.W."/>
            <person name="Divon H."/>
            <person name="Uhlig S."/>
            <person name="Proctor R.H."/>
        </authorList>
    </citation>
    <scope>NUCLEOTIDE SEQUENCE</scope>
    <source>
        <strain evidence="3">NRRL 53441</strain>
    </source>
</reference>
<dbReference type="GO" id="GO:0008168">
    <property type="term" value="F:methyltransferase activity"/>
    <property type="evidence" value="ECO:0007669"/>
    <property type="project" value="UniProtKB-KW"/>
</dbReference>
<evidence type="ECO:0000313" key="3">
    <source>
        <dbReference type="EMBL" id="KAF4446881.1"/>
    </source>
</evidence>
<dbReference type="EMBL" id="JAADJG010000432">
    <property type="protein sequence ID" value="KAF4446881.1"/>
    <property type="molecule type" value="Genomic_DNA"/>
</dbReference>
<dbReference type="Gene3D" id="1.10.1200.270">
    <property type="entry name" value="Methyltransferase, alpha-helical capping domain"/>
    <property type="match status" value="1"/>
</dbReference>